<evidence type="ECO:0000256" key="3">
    <source>
        <dbReference type="ARBA" id="ARBA00034247"/>
    </source>
</evidence>
<dbReference type="CDD" id="cd01949">
    <property type="entry name" value="GGDEF"/>
    <property type="match status" value="1"/>
</dbReference>
<keyword evidence="4" id="KW-0597">Phosphoprotein</keyword>
<feature type="modified residue" description="4-aspartylphosphate" evidence="4">
    <location>
        <position position="64"/>
    </location>
</feature>
<proteinExistence type="predicted"/>
<evidence type="ECO:0000256" key="2">
    <source>
        <dbReference type="ARBA" id="ARBA00012528"/>
    </source>
</evidence>
<dbReference type="InterPro" id="IPR011006">
    <property type="entry name" value="CheY-like_superfamily"/>
</dbReference>
<feature type="domain" description="GGDEF" evidence="6">
    <location>
        <begin position="174"/>
        <end position="310"/>
    </location>
</feature>
<dbReference type="GO" id="GO:0052621">
    <property type="term" value="F:diguanylate cyclase activity"/>
    <property type="evidence" value="ECO:0007669"/>
    <property type="project" value="UniProtKB-EC"/>
</dbReference>
<dbReference type="SMART" id="SM00448">
    <property type="entry name" value="REC"/>
    <property type="match status" value="1"/>
</dbReference>
<comment type="cofactor">
    <cofactor evidence="1">
        <name>Mg(2+)</name>
        <dbReference type="ChEBI" id="CHEBI:18420"/>
    </cofactor>
</comment>
<dbReference type="GO" id="GO:1902201">
    <property type="term" value="P:negative regulation of bacterial-type flagellum-dependent cell motility"/>
    <property type="evidence" value="ECO:0007669"/>
    <property type="project" value="TreeGrafter"/>
</dbReference>
<dbReference type="SUPFAM" id="SSF52172">
    <property type="entry name" value="CheY-like"/>
    <property type="match status" value="1"/>
</dbReference>
<evidence type="ECO:0000256" key="1">
    <source>
        <dbReference type="ARBA" id="ARBA00001946"/>
    </source>
</evidence>
<sequence>MYISELMATQQAVKGKILIVDDQPLNIKILHQLFHEEYEMFMATSGEQALQVCQKMQPDLVLLDIEMPGMSGYEVCQQLKAEPTTANIGVIFITAHFDEVEEVKGFQLGAVDFIHKPINPIITSARVKNQYQLKRQSDVLHSIALLDSLTGVANRRQFEQRLPEIWRFCCRNQAYLSVIMLDVDFFKRYNDRYGHQEGDQCLRLVADAAKGMLKRPNDLIARYGGEEFICILPEAKLSGAMRLAQAMVDAVQALHIENLGSDFGEVTVSAGIATIQPLADLSWESLVEVADQQLYLAKHHGRNQVVGVDIEPAQ</sequence>
<dbReference type="InterPro" id="IPR000160">
    <property type="entry name" value="GGDEF_dom"/>
</dbReference>
<dbReference type="KEGG" id="sbj:CF168_20265"/>
<dbReference type="EMBL" id="CP022358">
    <property type="protein sequence ID" value="ASK71024.1"/>
    <property type="molecule type" value="Genomic_DNA"/>
</dbReference>
<dbReference type="EC" id="2.7.7.65" evidence="2"/>
<evidence type="ECO:0000256" key="4">
    <source>
        <dbReference type="PROSITE-ProRule" id="PRU00169"/>
    </source>
</evidence>
<evidence type="ECO:0000259" key="6">
    <source>
        <dbReference type="PROSITE" id="PS50887"/>
    </source>
</evidence>
<evidence type="ECO:0000259" key="5">
    <source>
        <dbReference type="PROSITE" id="PS50110"/>
    </source>
</evidence>
<dbReference type="RefSeq" id="WP_086902458.1">
    <property type="nucleotide sequence ID" value="NZ_CP022358.1"/>
</dbReference>
<dbReference type="PANTHER" id="PTHR45138">
    <property type="entry name" value="REGULATORY COMPONENTS OF SENSORY TRANSDUCTION SYSTEM"/>
    <property type="match status" value="1"/>
</dbReference>
<dbReference type="InterPro" id="IPR043128">
    <property type="entry name" value="Rev_trsase/Diguanyl_cyclase"/>
</dbReference>
<dbReference type="GO" id="GO:0005886">
    <property type="term" value="C:plasma membrane"/>
    <property type="evidence" value="ECO:0007669"/>
    <property type="project" value="TreeGrafter"/>
</dbReference>
<dbReference type="GO" id="GO:0043709">
    <property type="term" value="P:cell adhesion involved in single-species biofilm formation"/>
    <property type="evidence" value="ECO:0007669"/>
    <property type="project" value="TreeGrafter"/>
</dbReference>
<dbReference type="Pfam" id="PF00990">
    <property type="entry name" value="GGDEF"/>
    <property type="match status" value="1"/>
</dbReference>
<accession>A0A220US54</accession>
<evidence type="ECO:0000313" key="8">
    <source>
        <dbReference type="Proteomes" id="UP000198367"/>
    </source>
</evidence>
<dbReference type="AlphaFoldDB" id="A0A220US54"/>
<dbReference type="Proteomes" id="UP000198367">
    <property type="component" value="Chromosome"/>
</dbReference>
<comment type="catalytic activity">
    <reaction evidence="3">
        <text>2 GTP = 3',3'-c-di-GMP + 2 diphosphate</text>
        <dbReference type="Rhea" id="RHEA:24898"/>
        <dbReference type="ChEBI" id="CHEBI:33019"/>
        <dbReference type="ChEBI" id="CHEBI:37565"/>
        <dbReference type="ChEBI" id="CHEBI:58805"/>
        <dbReference type="EC" id="2.7.7.65"/>
    </reaction>
</comment>
<dbReference type="Gene3D" id="3.40.50.2300">
    <property type="match status" value="1"/>
</dbReference>
<dbReference type="GO" id="GO:0000160">
    <property type="term" value="P:phosphorelay signal transduction system"/>
    <property type="evidence" value="ECO:0007669"/>
    <property type="project" value="InterPro"/>
</dbReference>
<dbReference type="InterPro" id="IPR029787">
    <property type="entry name" value="Nucleotide_cyclase"/>
</dbReference>
<evidence type="ECO:0000313" key="7">
    <source>
        <dbReference type="EMBL" id="ASK71024.1"/>
    </source>
</evidence>
<dbReference type="SMART" id="SM00267">
    <property type="entry name" value="GGDEF"/>
    <property type="match status" value="1"/>
</dbReference>
<dbReference type="Gene3D" id="3.30.70.270">
    <property type="match status" value="1"/>
</dbReference>
<feature type="domain" description="Response regulatory" evidence="5">
    <location>
        <begin position="16"/>
        <end position="131"/>
    </location>
</feature>
<dbReference type="PROSITE" id="PS50110">
    <property type="entry name" value="RESPONSE_REGULATORY"/>
    <property type="match status" value="1"/>
</dbReference>
<dbReference type="NCBIfam" id="TIGR00254">
    <property type="entry name" value="GGDEF"/>
    <property type="match status" value="1"/>
</dbReference>
<dbReference type="SUPFAM" id="SSF55073">
    <property type="entry name" value="Nucleotide cyclase"/>
    <property type="match status" value="1"/>
</dbReference>
<dbReference type="PANTHER" id="PTHR45138:SF9">
    <property type="entry name" value="DIGUANYLATE CYCLASE DGCM-RELATED"/>
    <property type="match status" value="1"/>
</dbReference>
<dbReference type="PROSITE" id="PS50887">
    <property type="entry name" value="GGDEF"/>
    <property type="match status" value="1"/>
</dbReference>
<dbReference type="FunFam" id="3.30.70.270:FF:000001">
    <property type="entry name" value="Diguanylate cyclase domain protein"/>
    <property type="match status" value="1"/>
</dbReference>
<gene>
    <name evidence="7" type="ORF">CF168_20265</name>
</gene>
<protein>
    <recommendedName>
        <fullName evidence="2">diguanylate cyclase</fullName>
        <ecNumber evidence="2">2.7.7.65</ecNumber>
    </recommendedName>
</protein>
<dbReference type="Pfam" id="PF00072">
    <property type="entry name" value="Response_reg"/>
    <property type="match status" value="1"/>
</dbReference>
<dbReference type="InterPro" id="IPR050469">
    <property type="entry name" value="Diguanylate_Cyclase"/>
</dbReference>
<keyword evidence="8" id="KW-1185">Reference proteome</keyword>
<organism evidence="7 8">
    <name type="scientific">Shewanella bicestrii</name>
    <dbReference type="NCBI Taxonomy" id="2018305"/>
    <lineage>
        <taxon>Bacteria</taxon>
        <taxon>Pseudomonadati</taxon>
        <taxon>Pseudomonadota</taxon>
        <taxon>Gammaproteobacteria</taxon>
        <taxon>Alteromonadales</taxon>
        <taxon>Shewanellaceae</taxon>
        <taxon>Shewanella</taxon>
    </lineage>
</organism>
<reference evidence="7 8" key="1">
    <citation type="submission" date="2017-07" db="EMBL/GenBank/DDBJ databases">
        <title>Phenotypical and genomic characterization of a clinical isolate of Shewanella bicestrii sp. nov. producing an extended-spectrum beta-lactamase and a new oxacillinase variant.</title>
        <authorList>
            <person name="Jousset A.B."/>
            <person name="Bonnin R.A."/>
            <person name="Girlich D."/>
            <person name="Dabos L."/>
            <person name="Potron A."/>
            <person name="Dortet L."/>
            <person name="Glaser P."/>
            <person name="Naas T."/>
        </authorList>
    </citation>
    <scope>NUCLEOTIDE SEQUENCE [LARGE SCALE GENOMIC DNA]</scope>
    <source>
        <strain evidence="7 8">JAB-1</strain>
    </source>
</reference>
<name>A0A220US54_9GAMM</name>
<dbReference type="InterPro" id="IPR001789">
    <property type="entry name" value="Sig_transdc_resp-reg_receiver"/>
</dbReference>